<proteinExistence type="predicted"/>
<dbReference type="InterPro" id="IPR007460">
    <property type="entry name" value="BrnT_toxin"/>
</dbReference>
<dbReference type="AlphaFoldDB" id="A0A4V1N3Q4"/>
<dbReference type="Pfam" id="PF04365">
    <property type="entry name" value="BrnT_toxin"/>
    <property type="match status" value="1"/>
</dbReference>
<sequence length="90" mass="10697">MELSYNEAKRHWTLIHRGLDFADAGQIFDDAHFTQEDDRYDYPELRYQTYGRINGRLVMIAWTPISRGIRVISMRKCNDREQKAFATRLG</sequence>
<evidence type="ECO:0000313" key="1">
    <source>
        <dbReference type="EMBL" id="RXR29476.1"/>
    </source>
</evidence>
<name>A0A4V1N3Q4_9SPHN</name>
<accession>A0A4V1N3Q4</accession>
<comment type="caution">
    <text evidence="1">The sequence shown here is derived from an EMBL/GenBank/DDBJ whole genome shotgun (WGS) entry which is preliminary data.</text>
</comment>
<protein>
    <submittedName>
        <fullName evidence="1">BrnT family toxin</fullName>
    </submittedName>
</protein>
<dbReference type="InterPro" id="IPR038573">
    <property type="entry name" value="BrnT_sf"/>
</dbReference>
<dbReference type="Gene3D" id="3.10.450.530">
    <property type="entry name" value="Ribonuclease toxin, BrnT, of type II toxin-antitoxin system"/>
    <property type="match status" value="1"/>
</dbReference>
<gene>
    <name evidence="1" type="ORF">EQG66_05860</name>
</gene>
<keyword evidence="2" id="KW-1185">Reference proteome</keyword>
<dbReference type="OrthoDB" id="9798158at2"/>
<evidence type="ECO:0000313" key="2">
    <source>
        <dbReference type="Proteomes" id="UP000290958"/>
    </source>
</evidence>
<organism evidence="1 2">
    <name type="scientific">Sphingobium fluviale</name>
    <dbReference type="NCBI Taxonomy" id="2506423"/>
    <lineage>
        <taxon>Bacteria</taxon>
        <taxon>Pseudomonadati</taxon>
        <taxon>Pseudomonadota</taxon>
        <taxon>Alphaproteobacteria</taxon>
        <taxon>Sphingomonadales</taxon>
        <taxon>Sphingomonadaceae</taxon>
        <taxon>Sphingobium</taxon>
    </lineage>
</organism>
<dbReference type="Proteomes" id="UP000290958">
    <property type="component" value="Unassembled WGS sequence"/>
</dbReference>
<dbReference type="EMBL" id="SBKP01000004">
    <property type="protein sequence ID" value="RXR29476.1"/>
    <property type="molecule type" value="Genomic_DNA"/>
</dbReference>
<reference evidence="2" key="1">
    <citation type="submission" date="2019-01" db="EMBL/GenBank/DDBJ databases">
        <title>Cytophagaceae bacterium strain CAR-16.</title>
        <authorList>
            <person name="Chen W.-M."/>
        </authorList>
    </citation>
    <scope>NUCLEOTIDE SEQUENCE [LARGE SCALE GENOMIC DNA]</scope>
    <source>
        <strain evidence="2">CHR27</strain>
    </source>
</reference>
<dbReference type="RefSeq" id="WP_129403666.1">
    <property type="nucleotide sequence ID" value="NZ_SBKP01000004.1"/>
</dbReference>